<protein>
    <submittedName>
        <fullName evidence="1">Uncharacterized protein</fullName>
    </submittedName>
</protein>
<dbReference type="AlphaFoldDB" id="A0A0B7BW77"/>
<accession>A0A0B7BW77</accession>
<organism evidence="1">
    <name type="scientific">Arion vulgaris</name>
    <dbReference type="NCBI Taxonomy" id="1028688"/>
    <lineage>
        <taxon>Eukaryota</taxon>
        <taxon>Metazoa</taxon>
        <taxon>Spiralia</taxon>
        <taxon>Lophotrochozoa</taxon>
        <taxon>Mollusca</taxon>
        <taxon>Gastropoda</taxon>
        <taxon>Heterobranchia</taxon>
        <taxon>Euthyneura</taxon>
        <taxon>Panpulmonata</taxon>
        <taxon>Eupulmonata</taxon>
        <taxon>Stylommatophora</taxon>
        <taxon>Helicina</taxon>
        <taxon>Arionoidea</taxon>
        <taxon>Arionidae</taxon>
        <taxon>Arion</taxon>
    </lineage>
</organism>
<name>A0A0B7BW77_9EUPU</name>
<sequence>MLCVHVVQSLLGLPPFLLKHNPQFYHVRLQQCRTTAARKDHGRSSISSDNSQEGITSCSAACSSSRLELRILYSWCRCITLRPQIIYYLTKFVKCTTEHTDTVVT</sequence>
<evidence type="ECO:0000313" key="1">
    <source>
        <dbReference type="EMBL" id="CEK96410.1"/>
    </source>
</evidence>
<reference evidence="1" key="1">
    <citation type="submission" date="2014-12" db="EMBL/GenBank/DDBJ databases">
        <title>Insight into the proteome of Arion vulgaris.</title>
        <authorList>
            <person name="Aradska J."/>
            <person name="Bulat T."/>
            <person name="Smidak R."/>
            <person name="Sarate P."/>
            <person name="Gangsoo J."/>
            <person name="Sialana F."/>
            <person name="Bilban M."/>
            <person name="Lubec G."/>
        </authorList>
    </citation>
    <scope>NUCLEOTIDE SEQUENCE</scope>
    <source>
        <tissue evidence="1">Skin</tissue>
    </source>
</reference>
<proteinExistence type="predicted"/>
<dbReference type="EMBL" id="HACG01049545">
    <property type="protein sequence ID" value="CEK96410.1"/>
    <property type="molecule type" value="Transcribed_RNA"/>
</dbReference>
<gene>
    <name evidence="1" type="primary">ORF211969</name>
</gene>